<feature type="non-terminal residue" evidence="1">
    <location>
        <position position="1"/>
    </location>
</feature>
<sequence>PSKIKEEVRYILKYRFSEERWQRPILGGVNFKQIIRKQNASLTTQFEELEVKEVVWECERSKSLGPNGFELKFYEILLGNYKR</sequence>
<dbReference type="EMBL" id="KQ484073">
    <property type="protein sequence ID" value="KYP37755.1"/>
    <property type="molecule type" value="Genomic_DNA"/>
</dbReference>
<dbReference type="Gramene" id="C.cajan_39813.t">
    <property type="protein sequence ID" value="C.cajan_39813.t.cds1"/>
    <property type="gene ID" value="C.cajan_39813"/>
</dbReference>
<dbReference type="Proteomes" id="UP000075243">
    <property type="component" value="Unassembled WGS sequence"/>
</dbReference>
<reference evidence="1" key="1">
    <citation type="journal article" date="2012" name="Nat. Biotechnol.">
        <title>Draft genome sequence of pigeonpea (Cajanus cajan), an orphan legume crop of resource-poor farmers.</title>
        <authorList>
            <person name="Varshney R.K."/>
            <person name="Chen W."/>
            <person name="Li Y."/>
            <person name="Bharti A.K."/>
            <person name="Saxena R.K."/>
            <person name="Schlueter J.A."/>
            <person name="Donoghue M.T."/>
            <person name="Azam S."/>
            <person name="Fan G."/>
            <person name="Whaley A.M."/>
            <person name="Farmer A.D."/>
            <person name="Sheridan J."/>
            <person name="Iwata A."/>
            <person name="Tuteja R."/>
            <person name="Penmetsa R.V."/>
            <person name="Wu W."/>
            <person name="Upadhyaya H.D."/>
            <person name="Yang S.P."/>
            <person name="Shah T."/>
            <person name="Saxena K.B."/>
            <person name="Michael T."/>
            <person name="McCombie W.R."/>
            <person name="Yang B."/>
            <person name="Zhang G."/>
            <person name="Yang H."/>
            <person name="Wang J."/>
            <person name="Spillane C."/>
            <person name="Cook D.R."/>
            <person name="May G.D."/>
            <person name="Xu X."/>
            <person name="Jackson S.A."/>
        </authorList>
    </citation>
    <scope>NUCLEOTIDE SEQUENCE [LARGE SCALE GENOMIC DNA]</scope>
</reference>
<name>A0A151R5U8_CAJCA</name>
<accession>A0A151R5U8</accession>
<protein>
    <submittedName>
        <fullName evidence="1">Uncharacterized protein</fullName>
    </submittedName>
</protein>
<evidence type="ECO:0000313" key="1">
    <source>
        <dbReference type="EMBL" id="KYP37755.1"/>
    </source>
</evidence>
<proteinExistence type="predicted"/>
<organism evidence="1 2">
    <name type="scientific">Cajanus cajan</name>
    <name type="common">Pigeon pea</name>
    <name type="synonym">Cajanus indicus</name>
    <dbReference type="NCBI Taxonomy" id="3821"/>
    <lineage>
        <taxon>Eukaryota</taxon>
        <taxon>Viridiplantae</taxon>
        <taxon>Streptophyta</taxon>
        <taxon>Embryophyta</taxon>
        <taxon>Tracheophyta</taxon>
        <taxon>Spermatophyta</taxon>
        <taxon>Magnoliopsida</taxon>
        <taxon>eudicotyledons</taxon>
        <taxon>Gunneridae</taxon>
        <taxon>Pentapetalae</taxon>
        <taxon>rosids</taxon>
        <taxon>fabids</taxon>
        <taxon>Fabales</taxon>
        <taxon>Fabaceae</taxon>
        <taxon>Papilionoideae</taxon>
        <taxon>50 kb inversion clade</taxon>
        <taxon>NPAAA clade</taxon>
        <taxon>indigoferoid/millettioid clade</taxon>
        <taxon>Phaseoleae</taxon>
        <taxon>Cajanus</taxon>
    </lineage>
</organism>
<gene>
    <name evidence="1" type="ORF">KK1_041045</name>
</gene>
<evidence type="ECO:0000313" key="2">
    <source>
        <dbReference type="Proteomes" id="UP000075243"/>
    </source>
</evidence>
<keyword evidence="2" id="KW-1185">Reference proteome</keyword>
<dbReference type="AlphaFoldDB" id="A0A151R5U8"/>